<dbReference type="CDD" id="cd03784">
    <property type="entry name" value="GT1_Gtf-like"/>
    <property type="match status" value="1"/>
</dbReference>
<dbReference type="InterPro" id="IPR050271">
    <property type="entry name" value="UDP-glycosyltransferase"/>
</dbReference>
<evidence type="ECO:0000256" key="2">
    <source>
        <dbReference type="ARBA" id="ARBA00022676"/>
    </source>
</evidence>
<dbReference type="GO" id="GO:0016020">
    <property type="term" value="C:membrane"/>
    <property type="evidence" value="ECO:0007669"/>
    <property type="project" value="UniProtKB-SubCell"/>
</dbReference>
<dbReference type="Pfam" id="PF00201">
    <property type="entry name" value="UDPGT"/>
    <property type="match status" value="1"/>
</dbReference>
<accession>A0A3L8E2K9</accession>
<keyword evidence="3 4" id="KW-0808">Transferase</keyword>
<proteinExistence type="inferred from homology"/>
<keyword evidence="5" id="KW-0472">Membrane</keyword>
<comment type="catalytic activity">
    <reaction evidence="5">
        <text>glucuronate acceptor + UDP-alpha-D-glucuronate = acceptor beta-D-glucuronoside + UDP + H(+)</text>
        <dbReference type="Rhea" id="RHEA:21032"/>
        <dbReference type="ChEBI" id="CHEBI:15378"/>
        <dbReference type="ChEBI" id="CHEBI:58052"/>
        <dbReference type="ChEBI" id="CHEBI:58223"/>
        <dbReference type="ChEBI" id="CHEBI:132367"/>
        <dbReference type="ChEBI" id="CHEBI:132368"/>
        <dbReference type="EC" id="2.4.1.17"/>
    </reaction>
</comment>
<dbReference type="InterPro" id="IPR002213">
    <property type="entry name" value="UDP_glucos_trans"/>
</dbReference>
<evidence type="ECO:0000313" key="7">
    <source>
        <dbReference type="Proteomes" id="UP000279307"/>
    </source>
</evidence>
<dbReference type="EMBL" id="QOIP01000001">
    <property type="protein sequence ID" value="RLU26693.1"/>
    <property type="molecule type" value="Genomic_DNA"/>
</dbReference>
<name>A0A3L8E2K9_OOCBI</name>
<dbReference type="SUPFAM" id="SSF53756">
    <property type="entry name" value="UDP-Glycosyltransferase/glycogen phosphorylase"/>
    <property type="match status" value="1"/>
</dbReference>
<evidence type="ECO:0000256" key="1">
    <source>
        <dbReference type="ARBA" id="ARBA00009995"/>
    </source>
</evidence>
<dbReference type="PANTHER" id="PTHR48043">
    <property type="entry name" value="EG:EG0003.4 PROTEIN-RELATED"/>
    <property type="match status" value="1"/>
</dbReference>
<dbReference type="Proteomes" id="UP000279307">
    <property type="component" value="Chromosome 1"/>
</dbReference>
<evidence type="ECO:0000256" key="3">
    <source>
        <dbReference type="ARBA" id="ARBA00022679"/>
    </source>
</evidence>
<organism evidence="6 7">
    <name type="scientific">Ooceraea biroi</name>
    <name type="common">Clonal raider ant</name>
    <name type="synonym">Cerapachys biroi</name>
    <dbReference type="NCBI Taxonomy" id="2015173"/>
    <lineage>
        <taxon>Eukaryota</taxon>
        <taxon>Metazoa</taxon>
        <taxon>Ecdysozoa</taxon>
        <taxon>Arthropoda</taxon>
        <taxon>Hexapoda</taxon>
        <taxon>Insecta</taxon>
        <taxon>Pterygota</taxon>
        <taxon>Neoptera</taxon>
        <taxon>Endopterygota</taxon>
        <taxon>Hymenoptera</taxon>
        <taxon>Apocrita</taxon>
        <taxon>Aculeata</taxon>
        <taxon>Formicoidea</taxon>
        <taxon>Formicidae</taxon>
        <taxon>Dorylinae</taxon>
        <taxon>Ooceraea</taxon>
    </lineage>
</organism>
<dbReference type="GO" id="GO:0015020">
    <property type="term" value="F:glucuronosyltransferase activity"/>
    <property type="evidence" value="ECO:0007669"/>
    <property type="project" value="UniProtKB-EC"/>
</dbReference>
<dbReference type="Gene3D" id="3.40.50.2000">
    <property type="entry name" value="Glycogen Phosphorylase B"/>
    <property type="match status" value="1"/>
</dbReference>
<protein>
    <recommendedName>
        <fullName evidence="5">UDP-glucuronosyltransferase</fullName>
        <ecNumber evidence="5">2.4.1.17</ecNumber>
    </recommendedName>
</protein>
<gene>
    <name evidence="6" type="ORF">DMN91_000490</name>
</gene>
<dbReference type="OrthoDB" id="5835829at2759"/>
<dbReference type="FunFam" id="3.40.50.2000:FF:000050">
    <property type="entry name" value="UDP-glucuronosyltransferase"/>
    <property type="match status" value="1"/>
</dbReference>
<keyword evidence="5" id="KW-1133">Transmembrane helix</keyword>
<evidence type="ECO:0000313" key="6">
    <source>
        <dbReference type="EMBL" id="RLU26693.1"/>
    </source>
</evidence>
<dbReference type="PROSITE" id="PS00375">
    <property type="entry name" value="UDPGT"/>
    <property type="match status" value="1"/>
</dbReference>
<comment type="caution">
    <text evidence="6">The sequence shown here is derived from an EMBL/GenBank/DDBJ whole genome shotgun (WGS) entry which is preliminary data.</text>
</comment>
<dbReference type="AlphaFoldDB" id="A0A3L8E2K9"/>
<sequence length="523" mass="59432">MKPKMRMLPVIFVWLFWLSICTAYRFLGVFPLAYRSHFVILESLMKGLISKGHQADIISPYPQKTPYPNYTDIANLTAPLSLVNNFTYELVTKVQQINNPAIVLGTLNGNDICEAHLGDPVIQNLVRNPPKDPPYDAMIIEIFAAHCFAAIAELLNIPLIGLSTMALLPWHNELIAQPENLAFVSNNFAKEGFPTNLWQRTKNVLNVFYSKWNFKYVTGPQDELVRKYFGPNLPSIHKMNLALIFINTHIALNGIQPMTPAAVQIAGIHIRDDESPLPQELKKWMDDSKDGFVYFTFGSMVLIETFPRKILDVFYASLGKIAPVRVLMKVPNPEKLPAGLPENIRTFRWIAQLKVLKHPNIKAFVTHGGLMSTLEAVFLGVPMIGIPLYSDQFKTVERYVARNIALKLDIHKISEEDMSAALNAILHDSRYMESARNLSQRLFDQPLSPIDTANYWIEYVIKYGDDVLRSPAMDLAWWQLCLVDVVACLLLCMAAIITIALFIMRFVMKMINHHRSLHSKKIN</sequence>
<evidence type="ECO:0000256" key="4">
    <source>
        <dbReference type="RuleBase" id="RU003718"/>
    </source>
</evidence>
<dbReference type="EC" id="2.4.1.17" evidence="5"/>
<reference evidence="6 7" key="1">
    <citation type="journal article" date="2018" name="Genome Res.">
        <title>The genomic architecture and molecular evolution of ant odorant receptors.</title>
        <authorList>
            <person name="McKenzie S.K."/>
            <person name="Kronauer D.J.C."/>
        </authorList>
    </citation>
    <scope>NUCLEOTIDE SEQUENCE [LARGE SCALE GENOMIC DNA]</scope>
    <source>
        <strain evidence="6">Clonal line C1</strain>
    </source>
</reference>
<keyword evidence="2 4" id="KW-0328">Glycosyltransferase</keyword>
<feature type="transmembrane region" description="Helical" evidence="5">
    <location>
        <begin position="477"/>
        <end position="507"/>
    </location>
</feature>
<dbReference type="InterPro" id="IPR035595">
    <property type="entry name" value="UDP_glycos_trans_CS"/>
</dbReference>
<comment type="similarity">
    <text evidence="1 4">Belongs to the UDP-glycosyltransferase family.</text>
</comment>
<evidence type="ECO:0000256" key="5">
    <source>
        <dbReference type="RuleBase" id="RU362059"/>
    </source>
</evidence>
<keyword evidence="5" id="KW-0812">Transmembrane</keyword>
<comment type="subcellular location">
    <subcellularLocation>
        <location evidence="5">Membrane</location>
        <topology evidence="5">Single-pass membrane protein</topology>
    </subcellularLocation>
</comment>
<dbReference type="PANTHER" id="PTHR48043:SF114">
    <property type="entry name" value="IP04436P-RELATED"/>
    <property type="match status" value="1"/>
</dbReference>